<feature type="compositionally biased region" description="Basic and acidic residues" evidence="2">
    <location>
        <begin position="639"/>
        <end position="651"/>
    </location>
</feature>
<dbReference type="Proteomes" id="UP000800094">
    <property type="component" value="Unassembled WGS sequence"/>
</dbReference>
<feature type="region of interest" description="Disordered" evidence="2">
    <location>
        <begin position="584"/>
        <end position="716"/>
    </location>
</feature>
<dbReference type="OrthoDB" id="5575722at2759"/>
<name>A0A6A6HY68_9PLEO</name>
<dbReference type="GeneID" id="54585032"/>
<dbReference type="Pfam" id="PF14661">
    <property type="entry name" value="HAUS6_N"/>
    <property type="match status" value="1"/>
</dbReference>
<feature type="compositionally biased region" description="Acidic residues" evidence="2">
    <location>
        <begin position="764"/>
        <end position="774"/>
    </location>
</feature>
<keyword evidence="5" id="KW-1185">Reference proteome</keyword>
<dbReference type="InterPro" id="IPR028163">
    <property type="entry name" value="HAUS_6_N"/>
</dbReference>
<feature type="compositionally biased region" description="Pro residues" evidence="2">
    <location>
        <begin position="622"/>
        <end position="636"/>
    </location>
</feature>
<evidence type="ECO:0000313" key="4">
    <source>
        <dbReference type="EMBL" id="KAF2242829.1"/>
    </source>
</evidence>
<feature type="coiled-coil region" evidence="1">
    <location>
        <begin position="322"/>
        <end position="349"/>
    </location>
</feature>
<dbReference type="AlphaFoldDB" id="A0A6A6HY68"/>
<gene>
    <name evidence="4" type="ORF">BU26DRAFT_543584</name>
</gene>
<feature type="domain" description="HAUS augmin-like complex subunit 6 N-terminal" evidence="3">
    <location>
        <begin position="45"/>
        <end position="267"/>
    </location>
</feature>
<proteinExistence type="predicted"/>
<evidence type="ECO:0000256" key="2">
    <source>
        <dbReference type="SAM" id="MobiDB-lite"/>
    </source>
</evidence>
<dbReference type="RefSeq" id="XP_033677833.1">
    <property type="nucleotide sequence ID" value="XM_033831702.1"/>
</dbReference>
<protein>
    <recommendedName>
        <fullName evidence="3">HAUS augmin-like complex subunit 6 N-terminal domain-containing protein</fullName>
    </recommendedName>
</protein>
<feature type="compositionally biased region" description="Polar residues" evidence="2">
    <location>
        <begin position="21"/>
        <end position="34"/>
    </location>
</feature>
<feature type="compositionally biased region" description="Pro residues" evidence="2">
    <location>
        <begin position="545"/>
        <end position="565"/>
    </location>
</feature>
<feature type="region of interest" description="Disordered" evidence="2">
    <location>
        <begin position="759"/>
        <end position="794"/>
    </location>
</feature>
<feature type="compositionally biased region" description="Polar residues" evidence="2">
    <location>
        <begin position="677"/>
        <end position="689"/>
    </location>
</feature>
<dbReference type="EMBL" id="ML987206">
    <property type="protein sequence ID" value="KAF2242829.1"/>
    <property type="molecule type" value="Genomic_DNA"/>
</dbReference>
<organism evidence="4 5">
    <name type="scientific">Trematosphaeria pertusa</name>
    <dbReference type="NCBI Taxonomy" id="390896"/>
    <lineage>
        <taxon>Eukaryota</taxon>
        <taxon>Fungi</taxon>
        <taxon>Dikarya</taxon>
        <taxon>Ascomycota</taxon>
        <taxon>Pezizomycotina</taxon>
        <taxon>Dothideomycetes</taxon>
        <taxon>Pleosporomycetidae</taxon>
        <taxon>Pleosporales</taxon>
        <taxon>Massarineae</taxon>
        <taxon>Trematosphaeriaceae</taxon>
        <taxon>Trematosphaeria</taxon>
    </lineage>
</organism>
<feature type="compositionally biased region" description="Low complexity" evidence="2">
    <location>
        <begin position="1"/>
        <end position="20"/>
    </location>
</feature>
<reference evidence="4" key="1">
    <citation type="journal article" date="2020" name="Stud. Mycol.">
        <title>101 Dothideomycetes genomes: a test case for predicting lifestyles and emergence of pathogens.</title>
        <authorList>
            <person name="Haridas S."/>
            <person name="Albert R."/>
            <person name="Binder M."/>
            <person name="Bloem J."/>
            <person name="Labutti K."/>
            <person name="Salamov A."/>
            <person name="Andreopoulos B."/>
            <person name="Baker S."/>
            <person name="Barry K."/>
            <person name="Bills G."/>
            <person name="Bluhm B."/>
            <person name="Cannon C."/>
            <person name="Castanera R."/>
            <person name="Culley D."/>
            <person name="Daum C."/>
            <person name="Ezra D."/>
            <person name="Gonzalez J."/>
            <person name="Henrissat B."/>
            <person name="Kuo A."/>
            <person name="Liang C."/>
            <person name="Lipzen A."/>
            <person name="Lutzoni F."/>
            <person name="Magnuson J."/>
            <person name="Mondo S."/>
            <person name="Nolan M."/>
            <person name="Ohm R."/>
            <person name="Pangilinan J."/>
            <person name="Park H.-J."/>
            <person name="Ramirez L."/>
            <person name="Alfaro M."/>
            <person name="Sun H."/>
            <person name="Tritt A."/>
            <person name="Yoshinaga Y."/>
            <person name="Zwiers L.-H."/>
            <person name="Turgeon B."/>
            <person name="Goodwin S."/>
            <person name="Spatafora J."/>
            <person name="Crous P."/>
            <person name="Grigoriev I."/>
        </authorList>
    </citation>
    <scope>NUCLEOTIDE SEQUENCE</scope>
    <source>
        <strain evidence="4">CBS 122368</strain>
    </source>
</reference>
<feature type="region of interest" description="Disordered" evidence="2">
    <location>
        <begin position="520"/>
        <end position="569"/>
    </location>
</feature>
<feature type="compositionally biased region" description="Basic and acidic residues" evidence="2">
    <location>
        <begin position="700"/>
        <end position="713"/>
    </location>
</feature>
<feature type="region of interest" description="Disordered" evidence="2">
    <location>
        <begin position="419"/>
        <end position="500"/>
    </location>
</feature>
<evidence type="ECO:0000313" key="5">
    <source>
        <dbReference type="Proteomes" id="UP000800094"/>
    </source>
</evidence>
<keyword evidence="1" id="KW-0175">Coiled coil</keyword>
<feature type="region of interest" description="Disordered" evidence="2">
    <location>
        <begin position="1"/>
        <end position="39"/>
    </location>
</feature>
<sequence length="794" mass="88884">MSRSTSQSSSATGTIASGLSRSLSVKTNKSTQGPNPIPPSDIKLFVTNLRLLDLDLRPDWPDITVQTFSSKNADQKQRMSGVEWCLFRLFEIWDPEETGQKLQPFFPPLEPVQSRNLRNALYRSLDKLKKDGILGRESVLRKTMLDECKGDRFFEVLALFSTVVLKKALASRPAKKKRTAVARRLATTTNLPGDAQASLLPLAIAHKAALVNILKRKDEKRIRFADFERLLNAKADDINQRIRKCRETPRAREPAIPQKEAAAIKKQLKDNWIGNQKWLEVMLHGEDVQAEDAFLNSSFNRVWNMVEQGRKLEGAVPEVGLLENLQTRVQEQQARLQKWQMFHEKLRKEEPIPSFSAAKPEAPTREFKFEDHLKLQPQAKIPEHEPVKRPPLRAEYRDIISEMDDELARVATAKHIYPSDAQVRRRGSSLAAPTSPTRRRKSRSDSVPKVPASPGRPTKPAPPLRKQSKETIPTRPPRRHEATPVDSETTLVGHLSTVRPVPQASRSVLSLAVEHQVPLATEETSDALPTTSSPPRPFRLVEPLSPSPSPPPPSSYFPSEPPVLEPPQINTEDALAAQIISTIGDVTPSPVKKQQPRLSLMERTRLSMAPRNSTFQSVPESPSLPSPPLPEPPTIEPPQLDRRASLLERTRLNMAAMSAKPRASLAPKDKKNRKSSARQSIYPTNQFDTPRTRRSIQAIEEAKSGEHTPKEELFSEEVEYERVFKSRPRIATSPVWGTPQNEGMTGAGEVEGELDEGVTGVDLGDVDQDEDEDGFTQAWENSPLRRAGRGKTFG</sequence>
<evidence type="ECO:0000256" key="1">
    <source>
        <dbReference type="SAM" id="Coils"/>
    </source>
</evidence>
<accession>A0A6A6HY68</accession>
<evidence type="ECO:0000259" key="3">
    <source>
        <dbReference type="Pfam" id="PF14661"/>
    </source>
</evidence>